<proteinExistence type="predicted"/>
<keyword evidence="1" id="KW-0732">Signal</keyword>
<gene>
    <name evidence="2" type="ORF">HF086_006444</name>
</gene>
<feature type="chain" id="PRO_5037025448" evidence="1">
    <location>
        <begin position="19"/>
        <end position="228"/>
    </location>
</feature>
<evidence type="ECO:0000313" key="3">
    <source>
        <dbReference type="Proteomes" id="UP000814243"/>
    </source>
</evidence>
<organism evidence="2 3">
    <name type="scientific">Spodoptera exigua</name>
    <name type="common">Beet armyworm</name>
    <name type="synonym">Noctua fulgens</name>
    <dbReference type="NCBI Taxonomy" id="7107"/>
    <lineage>
        <taxon>Eukaryota</taxon>
        <taxon>Metazoa</taxon>
        <taxon>Ecdysozoa</taxon>
        <taxon>Arthropoda</taxon>
        <taxon>Hexapoda</taxon>
        <taxon>Insecta</taxon>
        <taxon>Pterygota</taxon>
        <taxon>Neoptera</taxon>
        <taxon>Endopterygota</taxon>
        <taxon>Lepidoptera</taxon>
        <taxon>Glossata</taxon>
        <taxon>Ditrysia</taxon>
        <taxon>Noctuoidea</taxon>
        <taxon>Noctuidae</taxon>
        <taxon>Amphipyrinae</taxon>
        <taxon>Spodoptera</taxon>
    </lineage>
</organism>
<name>A0A922SNZ1_SPOEX</name>
<reference evidence="2" key="1">
    <citation type="journal article" date="2021" name="G3 (Bethesda)">
        <title>Genome and transcriptome analysis of the beet armyworm Spodoptera exigua reveals targets for pest control. .</title>
        <authorList>
            <person name="Simon S."/>
            <person name="Breeschoten T."/>
            <person name="Jansen H.J."/>
            <person name="Dirks R.P."/>
            <person name="Schranz M.E."/>
            <person name="Ros V.I.D."/>
        </authorList>
    </citation>
    <scope>NUCLEOTIDE SEQUENCE</scope>
    <source>
        <strain evidence="2">TB_SE_WUR_2020</strain>
    </source>
</reference>
<protein>
    <submittedName>
        <fullName evidence="2">Uncharacterized protein</fullName>
    </submittedName>
</protein>
<accession>A0A922SNZ1</accession>
<feature type="signal peptide" evidence="1">
    <location>
        <begin position="1"/>
        <end position="18"/>
    </location>
</feature>
<sequence length="228" mass="27025">MIFIALSFIAFDVQITVSIQLIHLIREGVLTWISEVKYHSQNGHEEGKYNDRMKIMFEIYVDLLGAFELFKRVYQFMHFFLIADGYIFSLFYVQEMIEVFKYHIRDDDQFHMMQLQATINFWIMRRTLFMVLLCLLCEKFYMTISEADATCCNLLKSFEDSGEILFSELLTNFMVVTGIIKDMMHFILHSVFCEKFYIAVEKAETACVKKIMNVDCSCKYTPNRGPFF</sequence>
<comment type="caution">
    <text evidence="2">The sequence shown here is derived from an EMBL/GenBank/DDBJ whole genome shotgun (WGS) entry which is preliminary data.</text>
</comment>
<evidence type="ECO:0000313" key="2">
    <source>
        <dbReference type="EMBL" id="KAH9644416.1"/>
    </source>
</evidence>
<dbReference type="EMBL" id="JACEFF010000086">
    <property type="protein sequence ID" value="KAH9644416.1"/>
    <property type="molecule type" value="Genomic_DNA"/>
</dbReference>
<dbReference type="AlphaFoldDB" id="A0A922SNZ1"/>
<dbReference type="Proteomes" id="UP000814243">
    <property type="component" value="Unassembled WGS sequence"/>
</dbReference>
<evidence type="ECO:0000256" key="1">
    <source>
        <dbReference type="SAM" id="SignalP"/>
    </source>
</evidence>